<organism evidence="7 8">
    <name type="scientific">Klenkia soli</name>
    <dbReference type="NCBI Taxonomy" id="1052260"/>
    <lineage>
        <taxon>Bacteria</taxon>
        <taxon>Bacillati</taxon>
        <taxon>Actinomycetota</taxon>
        <taxon>Actinomycetes</taxon>
        <taxon>Geodermatophilales</taxon>
        <taxon>Geodermatophilaceae</taxon>
        <taxon>Klenkia</taxon>
    </lineage>
</organism>
<dbReference type="STRING" id="1052260.SAMN05660199_03000"/>
<comment type="pathway">
    <text evidence="1">Cofactor biosynthesis; adenosylcobalamin biosynthesis.</text>
</comment>
<dbReference type="PIRSF" id="PIRSF036525">
    <property type="entry name" value="CobF"/>
    <property type="match status" value="1"/>
</dbReference>
<dbReference type="Gene3D" id="3.40.1010.10">
    <property type="entry name" value="Cobalt-precorrin-4 Transmethylase, Domain 1"/>
    <property type="match status" value="1"/>
</dbReference>
<dbReference type="CDD" id="cd11643">
    <property type="entry name" value="Precorrin-6A-synthase"/>
    <property type="match status" value="1"/>
</dbReference>
<dbReference type="Gene3D" id="3.30.950.10">
    <property type="entry name" value="Methyltransferase, Cobalt-precorrin-4 Transmethylase, Domain 2"/>
    <property type="match status" value="1"/>
</dbReference>
<evidence type="ECO:0000259" key="6">
    <source>
        <dbReference type="Pfam" id="PF00590"/>
    </source>
</evidence>
<dbReference type="PANTHER" id="PTHR43467:SF1">
    <property type="entry name" value="PRECORRIN-6A SYNTHASE [DEACETYLATING]"/>
    <property type="match status" value="1"/>
</dbReference>
<dbReference type="InterPro" id="IPR014776">
    <property type="entry name" value="4pyrrole_Mease_sub2"/>
</dbReference>
<reference evidence="8" key="1">
    <citation type="submission" date="2016-10" db="EMBL/GenBank/DDBJ databases">
        <authorList>
            <person name="Varghese N."/>
            <person name="Submissions S."/>
        </authorList>
    </citation>
    <scope>NUCLEOTIDE SEQUENCE [LARGE SCALE GENOMIC DNA]</scope>
    <source>
        <strain evidence="8">DSM 45843</strain>
    </source>
</reference>
<keyword evidence="2" id="KW-0169">Cobalamin biosynthesis</keyword>
<dbReference type="InterPro" id="IPR000878">
    <property type="entry name" value="4pyrrol_Mease"/>
</dbReference>
<proteinExistence type="predicted"/>
<dbReference type="SUPFAM" id="SSF53790">
    <property type="entry name" value="Tetrapyrrole methylase"/>
    <property type="match status" value="1"/>
</dbReference>
<dbReference type="GO" id="GO:0043819">
    <property type="term" value="F:precorrin-6A synthase (deacetylating) activity"/>
    <property type="evidence" value="ECO:0007669"/>
    <property type="project" value="InterPro"/>
</dbReference>
<keyword evidence="5" id="KW-0949">S-adenosyl-L-methionine</keyword>
<dbReference type="EMBL" id="FNIR01000009">
    <property type="protein sequence ID" value="SDP01161.1"/>
    <property type="molecule type" value="Genomic_DNA"/>
</dbReference>
<evidence type="ECO:0000256" key="3">
    <source>
        <dbReference type="ARBA" id="ARBA00022603"/>
    </source>
</evidence>
<keyword evidence="4" id="KW-0808">Transferase</keyword>
<keyword evidence="8" id="KW-1185">Reference proteome</keyword>
<dbReference type="Pfam" id="PF00590">
    <property type="entry name" value="TP_methylase"/>
    <property type="match status" value="1"/>
</dbReference>
<evidence type="ECO:0000256" key="4">
    <source>
        <dbReference type="ARBA" id="ARBA00022679"/>
    </source>
</evidence>
<dbReference type="GO" id="GO:0032259">
    <property type="term" value="P:methylation"/>
    <property type="evidence" value="ECO:0007669"/>
    <property type="project" value="UniProtKB-KW"/>
</dbReference>
<dbReference type="InterPro" id="IPR012797">
    <property type="entry name" value="CobF"/>
</dbReference>
<dbReference type="InterPro" id="IPR014777">
    <property type="entry name" value="4pyrrole_Mease_sub1"/>
</dbReference>
<dbReference type="InterPro" id="IPR035996">
    <property type="entry name" value="4pyrrol_Methylase_sf"/>
</dbReference>
<dbReference type="Proteomes" id="UP000199088">
    <property type="component" value="Unassembled WGS sequence"/>
</dbReference>
<dbReference type="PANTHER" id="PTHR43467">
    <property type="entry name" value="COBALT-PRECORRIN-2 C(20)-METHYLTRANSFERASE"/>
    <property type="match status" value="1"/>
</dbReference>
<sequence>MVPHAGSGWLPGMRRLLVIGIGAGDPDFVTVGAVRALNEVDVFLVLDKGPATADLTAARRAVCERFVEGDFRFVELADPERDRDPASVAAEQRYTRAVDDWRTDRAVLLQRAIAEEVPEGGTGGFLVWGDPSLYDGTIRVLEEIAAAGELEIGWDVVPGITAVQALTARHRILLNRVGGAVHLTTGRRLAREFPPNADDVVVMLDSELACRAYLDLDLDIYWGAYLGTEDELLVSGKLADVVDEIAAVRAAARERKGWVMDTYLLRRKTVT</sequence>
<dbReference type="AlphaFoldDB" id="A0A1H0P876"/>
<name>A0A1H0P876_9ACTN</name>
<gene>
    <name evidence="7" type="ORF">SAMN05660199_03000</name>
</gene>
<evidence type="ECO:0000256" key="1">
    <source>
        <dbReference type="ARBA" id="ARBA00004953"/>
    </source>
</evidence>
<evidence type="ECO:0000313" key="8">
    <source>
        <dbReference type="Proteomes" id="UP000199088"/>
    </source>
</evidence>
<dbReference type="NCBIfam" id="TIGR02434">
    <property type="entry name" value="CobF"/>
    <property type="match status" value="1"/>
</dbReference>
<keyword evidence="3" id="KW-0489">Methyltransferase</keyword>
<dbReference type="GO" id="GO:0009236">
    <property type="term" value="P:cobalamin biosynthetic process"/>
    <property type="evidence" value="ECO:0007669"/>
    <property type="project" value="UniProtKB-KW"/>
</dbReference>
<evidence type="ECO:0000313" key="7">
    <source>
        <dbReference type="EMBL" id="SDP01161.1"/>
    </source>
</evidence>
<feature type="domain" description="Tetrapyrrole methylase" evidence="6">
    <location>
        <begin position="16"/>
        <end position="241"/>
    </location>
</feature>
<evidence type="ECO:0000256" key="2">
    <source>
        <dbReference type="ARBA" id="ARBA00022573"/>
    </source>
</evidence>
<protein>
    <submittedName>
        <fullName evidence="7">Precorrin-6A synthase (Deacetylating)</fullName>
    </submittedName>
</protein>
<evidence type="ECO:0000256" key="5">
    <source>
        <dbReference type="ARBA" id="ARBA00022691"/>
    </source>
</evidence>
<accession>A0A1H0P876</accession>